<name>A0ABT5BBJ6_9BACT</name>
<feature type="domain" description="VWA-like" evidence="2">
    <location>
        <begin position="97"/>
        <end position="179"/>
    </location>
</feature>
<dbReference type="PANTHER" id="PTHR38730">
    <property type="entry name" value="SLL7028 PROTEIN"/>
    <property type="match status" value="1"/>
</dbReference>
<accession>A0ABT5BBJ6</accession>
<dbReference type="Proteomes" id="UP001217838">
    <property type="component" value="Unassembled WGS sequence"/>
</dbReference>
<dbReference type="InterPro" id="IPR018698">
    <property type="entry name" value="VWA-like_dom"/>
</dbReference>
<keyword evidence="4" id="KW-1185">Reference proteome</keyword>
<protein>
    <submittedName>
        <fullName evidence="3">VWA-like domain-containing protein</fullName>
    </submittedName>
</protein>
<dbReference type="Pfam" id="PF09967">
    <property type="entry name" value="DUF2201"/>
    <property type="match status" value="1"/>
</dbReference>
<proteinExistence type="predicted"/>
<dbReference type="EMBL" id="JAQNDN010000015">
    <property type="protein sequence ID" value="MDC0671503.1"/>
    <property type="molecule type" value="Genomic_DNA"/>
</dbReference>
<evidence type="ECO:0000259" key="2">
    <source>
        <dbReference type="Pfam" id="PF09967"/>
    </source>
</evidence>
<evidence type="ECO:0000313" key="4">
    <source>
        <dbReference type="Proteomes" id="UP001217838"/>
    </source>
</evidence>
<organism evidence="3 4">
    <name type="scientific">Nannocystis radixulma</name>
    <dbReference type="NCBI Taxonomy" id="2995305"/>
    <lineage>
        <taxon>Bacteria</taxon>
        <taxon>Pseudomonadati</taxon>
        <taxon>Myxococcota</taxon>
        <taxon>Polyangia</taxon>
        <taxon>Nannocystales</taxon>
        <taxon>Nannocystaceae</taxon>
        <taxon>Nannocystis</taxon>
    </lineage>
</organism>
<comment type="caution">
    <text evidence="3">The sequence shown here is derived from an EMBL/GenBank/DDBJ whole genome shotgun (WGS) entry which is preliminary data.</text>
</comment>
<dbReference type="PANTHER" id="PTHR38730:SF1">
    <property type="entry name" value="SLL7028 PROTEIN"/>
    <property type="match status" value="1"/>
</dbReference>
<sequence length="567" mass="61308">MTLDAFFRRCLSQGLAYHQSEGRGLLPAGLVEEIRALAQPPIPWDVELAKWFDERFSPLERRRSFARASRRQSATPDIPRPMWVPGLDNDDGRTFGVLLDTSGSMDRKLLAKALGAIASYAIARDVSRVRVVFCDAAVYDEGYLPPEVIADRVRVRGRGGTILQPGIDLLERAEDFPPAGPLLIITDGMCDRLHVRRDHAFLVPEGRHLPFGQGNPGTRGEHAIGRHAVRDDPERACGGEVLGALEQIDPRLQDGAAAAAHAHAVRDHLRRQVALVVHGGVAEHHAHARHVAGDRIAGDRTERLGQQLAVHRARRVEQHAEGAPVVVVEPRHPHRPRDVGVADCRRLARAKLRRRSSGEKRSSNHLASSTSHGIGGCASARISSTSPAGRRPPPLALVVREPLGQAAAKERVERHALAALPHGLVAEHVAEVKAAKGSELAVAAEVDDDAIVDRLGREPLELRVVQEPERGQLADPHLDQPAVDHEVARDVPQVRISTLAAGLVAQPDVQQFVGDDESGRVVVEVGRGVDVQLARLASIAATVICMRWQTCGSSIRSNAAASEPSSG</sequence>
<gene>
    <name evidence="3" type="ORF">POL58_27385</name>
</gene>
<evidence type="ECO:0000313" key="3">
    <source>
        <dbReference type="EMBL" id="MDC0671503.1"/>
    </source>
</evidence>
<feature type="region of interest" description="Disordered" evidence="1">
    <location>
        <begin position="351"/>
        <end position="394"/>
    </location>
</feature>
<reference evidence="3 4" key="1">
    <citation type="submission" date="2022-11" db="EMBL/GenBank/DDBJ databases">
        <title>Minimal conservation of predation-associated metabolite biosynthetic gene clusters underscores biosynthetic potential of Myxococcota including descriptions for ten novel species: Archangium lansinium sp. nov., Myxococcus landrumus sp. nov., Nannocystis bai.</title>
        <authorList>
            <person name="Ahearne A."/>
            <person name="Stevens C."/>
            <person name="Dowd S."/>
        </authorList>
    </citation>
    <scope>NUCLEOTIDE SEQUENCE [LARGE SCALE GENOMIC DNA]</scope>
    <source>
        <strain evidence="3 4">NCELM</strain>
    </source>
</reference>
<evidence type="ECO:0000256" key="1">
    <source>
        <dbReference type="SAM" id="MobiDB-lite"/>
    </source>
</evidence>